<evidence type="ECO:0000256" key="2">
    <source>
        <dbReference type="ARBA" id="ARBA00022527"/>
    </source>
</evidence>
<comment type="catalytic activity">
    <reaction evidence="8">
        <text>L-seryl-[protein] + ATP = O-phospho-L-seryl-[protein] + ADP + H(+)</text>
        <dbReference type="Rhea" id="RHEA:17989"/>
        <dbReference type="Rhea" id="RHEA-COMP:9863"/>
        <dbReference type="Rhea" id="RHEA-COMP:11604"/>
        <dbReference type="ChEBI" id="CHEBI:15378"/>
        <dbReference type="ChEBI" id="CHEBI:29999"/>
        <dbReference type="ChEBI" id="CHEBI:30616"/>
        <dbReference type="ChEBI" id="CHEBI:83421"/>
        <dbReference type="ChEBI" id="CHEBI:456216"/>
        <dbReference type="EC" id="2.7.11.1"/>
    </reaction>
</comment>
<protein>
    <recommendedName>
        <fullName evidence="1">non-specific serine/threonine protein kinase</fullName>
        <ecNumber evidence="1">2.7.11.1</ecNumber>
    </recommendedName>
</protein>
<proteinExistence type="predicted"/>
<feature type="compositionally biased region" description="Basic and acidic residues" evidence="9">
    <location>
        <begin position="18"/>
        <end position="27"/>
    </location>
</feature>
<dbReference type="EC" id="2.7.11.1" evidence="1"/>
<comment type="caution">
    <text evidence="10">The sequence shown here is derived from an EMBL/GenBank/DDBJ whole genome shotgun (WGS) entry which is preliminary data.</text>
</comment>
<reference evidence="10 11" key="1">
    <citation type="submission" date="2020-04" db="EMBL/GenBank/DDBJ databases">
        <title>Chromosome-level genome assembly of a cyprinid fish Onychostoma macrolepis by integration of Nanopore Sequencing, Bionano and Hi-C technology.</title>
        <authorList>
            <person name="Wang D."/>
        </authorList>
    </citation>
    <scope>NUCLEOTIDE SEQUENCE [LARGE SCALE GENOMIC DNA]</scope>
    <source>
        <strain evidence="10">SWU-2019</strain>
        <tissue evidence="10">Muscle</tissue>
    </source>
</reference>
<evidence type="ECO:0000256" key="1">
    <source>
        <dbReference type="ARBA" id="ARBA00012513"/>
    </source>
</evidence>
<evidence type="ECO:0000256" key="3">
    <source>
        <dbReference type="ARBA" id="ARBA00022679"/>
    </source>
</evidence>
<evidence type="ECO:0000256" key="9">
    <source>
        <dbReference type="SAM" id="MobiDB-lite"/>
    </source>
</evidence>
<dbReference type="PANTHER" id="PTHR22984:SF11">
    <property type="entry name" value="AURORA KINASE-RELATED"/>
    <property type="match status" value="1"/>
</dbReference>
<dbReference type="GO" id="GO:0004674">
    <property type="term" value="F:protein serine/threonine kinase activity"/>
    <property type="evidence" value="ECO:0007669"/>
    <property type="project" value="UniProtKB-KW"/>
</dbReference>
<name>A0A7J6CD45_9TELE</name>
<organism evidence="10 11">
    <name type="scientific">Onychostoma macrolepis</name>
    <dbReference type="NCBI Taxonomy" id="369639"/>
    <lineage>
        <taxon>Eukaryota</taxon>
        <taxon>Metazoa</taxon>
        <taxon>Chordata</taxon>
        <taxon>Craniata</taxon>
        <taxon>Vertebrata</taxon>
        <taxon>Euteleostomi</taxon>
        <taxon>Actinopterygii</taxon>
        <taxon>Neopterygii</taxon>
        <taxon>Teleostei</taxon>
        <taxon>Ostariophysi</taxon>
        <taxon>Cypriniformes</taxon>
        <taxon>Cyprinidae</taxon>
        <taxon>Acrossocheilinae</taxon>
        <taxon>Onychostoma</taxon>
    </lineage>
</organism>
<dbReference type="Proteomes" id="UP000579812">
    <property type="component" value="Unassembled WGS sequence"/>
</dbReference>
<dbReference type="InterPro" id="IPR051138">
    <property type="entry name" value="PIM_Ser/Thr_kinase"/>
</dbReference>
<feature type="region of interest" description="Disordered" evidence="9">
    <location>
        <begin position="17"/>
        <end position="60"/>
    </location>
</feature>
<dbReference type="EMBL" id="JAAMOB010000014">
    <property type="protein sequence ID" value="KAF4105218.1"/>
    <property type="molecule type" value="Genomic_DNA"/>
</dbReference>
<keyword evidence="6" id="KW-0067">ATP-binding</keyword>
<dbReference type="GO" id="GO:0005737">
    <property type="term" value="C:cytoplasm"/>
    <property type="evidence" value="ECO:0007669"/>
    <property type="project" value="TreeGrafter"/>
</dbReference>
<feature type="compositionally biased region" description="Polar residues" evidence="9">
    <location>
        <begin position="101"/>
        <end position="119"/>
    </location>
</feature>
<dbReference type="GO" id="GO:0005524">
    <property type="term" value="F:ATP binding"/>
    <property type="evidence" value="ECO:0007669"/>
    <property type="project" value="UniProtKB-KW"/>
</dbReference>
<keyword evidence="5" id="KW-0418">Kinase</keyword>
<evidence type="ECO:0000256" key="5">
    <source>
        <dbReference type="ARBA" id="ARBA00022777"/>
    </source>
</evidence>
<dbReference type="GO" id="GO:0007346">
    <property type="term" value="P:regulation of mitotic cell cycle"/>
    <property type="evidence" value="ECO:0007669"/>
    <property type="project" value="TreeGrafter"/>
</dbReference>
<gene>
    <name evidence="10" type="ORF">G5714_014549</name>
</gene>
<dbReference type="AlphaFoldDB" id="A0A7J6CD45"/>
<keyword evidence="11" id="KW-1185">Reference proteome</keyword>
<evidence type="ECO:0000313" key="10">
    <source>
        <dbReference type="EMBL" id="KAF4105218.1"/>
    </source>
</evidence>
<keyword evidence="4" id="KW-0547">Nucleotide-binding</keyword>
<dbReference type="GO" id="GO:0043066">
    <property type="term" value="P:negative regulation of apoptotic process"/>
    <property type="evidence" value="ECO:0007669"/>
    <property type="project" value="TreeGrafter"/>
</dbReference>
<comment type="catalytic activity">
    <reaction evidence="7">
        <text>L-threonyl-[protein] + ATP = O-phospho-L-threonyl-[protein] + ADP + H(+)</text>
        <dbReference type="Rhea" id="RHEA:46608"/>
        <dbReference type="Rhea" id="RHEA-COMP:11060"/>
        <dbReference type="Rhea" id="RHEA-COMP:11605"/>
        <dbReference type="ChEBI" id="CHEBI:15378"/>
        <dbReference type="ChEBI" id="CHEBI:30013"/>
        <dbReference type="ChEBI" id="CHEBI:30616"/>
        <dbReference type="ChEBI" id="CHEBI:61977"/>
        <dbReference type="ChEBI" id="CHEBI:456216"/>
        <dbReference type="EC" id="2.7.11.1"/>
    </reaction>
</comment>
<dbReference type="PANTHER" id="PTHR22984">
    <property type="entry name" value="SERINE/THREONINE-PROTEIN KINASE PIM"/>
    <property type="match status" value="1"/>
</dbReference>
<evidence type="ECO:0000256" key="6">
    <source>
        <dbReference type="ARBA" id="ARBA00022840"/>
    </source>
</evidence>
<feature type="region of interest" description="Disordered" evidence="9">
    <location>
        <begin position="97"/>
        <end position="122"/>
    </location>
</feature>
<evidence type="ECO:0000256" key="7">
    <source>
        <dbReference type="ARBA" id="ARBA00047899"/>
    </source>
</evidence>
<accession>A0A7J6CD45</accession>
<evidence type="ECO:0000256" key="4">
    <source>
        <dbReference type="ARBA" id="ARBA00022741"/>
    </source>
</evidence>
<sequence length="294" mass="32718">MNGAEAFYRVHYGTVNIPRRDNTDTHRPHGGAPSSPDQTPVDIGEEREDTTPRRRGRKRAGLPLYSVVSLPTNPAKLRRTKIIRSLLPVLLKTPRCRGVQPQDQDSPVSPSADESFTSETPDEITRSEDLICWMYAIGEKLEEGCSVFAGTRREDGLPPDHPSPVPLEVALTVMANQDPRCHHIIELLDCRSIPTSTSWSQSGPCPEWTRTISGGIRASSSVRHWCFISCGKRLTLLSLAVPGGLPSGHQDFQAPDQHRDRAECCCFIPGCLKSDPEQRVHLEETLSHDWFKVL</sequence>
<keyword evidence="3" id="KW-0808">Transferase</keyword>
<evidence type="ECO:0000256" key="8">
    <source>
        <dbReference type="ARBA" id="ARBA00048679"/>
    </source>
</evidence>
<evidence type="ECO:0000313" key="11">
    <source>
        <dbReference type="Proteomes" id="UP000579812"/>
    </source>
</evidence>
<keyword evidence="2" id="KW-0723">Serine/threonine-protein kinase</keyword>